<sequence length="164" mass="17051">MHHVAEGHCFSHAMFQRSMMELYAKRIADMIFGIGMVLGVSNAIGSTEGVANPPNDQQEARDDEHPSVDIDLFPSNTEQPATDVAEPSMQVAGPSKHASGAFASDFAEGWGGRGGGGDVAAAMVEVRGDSRGDPTGTVACGKSDGFGRHPTFCMLSGVLAAVMP</sequence>
<organism evidence="2 3">
    <name type="scientific">Oryza meyeriana var. granulata</name>
    <dbReference type="NCBI Taxonomy" id="110450"/>
    <lineage>
        <taxon>Eukaryota</taxon>
        <taxon>Viridiplantae</taxon>
        <taxon>Streptophyta</taxon>
        <taxon>Embryophyta</taxon>
        <taxon>Tracheophyta</taxon>
        <taxon>Spermatophyta</taxon>
        <taxon>Magnoliopsida</taxon>
        <taxon>Liliopsida</taxon>
        <taxon>Poales</taxon>
        <taxon>Poaceae</taxon>
        <taxon>BOP clade</taxon>
        <taxon>Oryzoideae</taxon>
        <taxon>Oryzeae</taxon>
        <taxon>Oryzinae</taxon>
        <taxon>Oryza</taxon>
        <taxon>Oryza meyeriana</taxon>
    </lineage>
</organism>
<feature type="region of interest" description="Disordered" evidence="1">
    <location>
        <begin position="48"/>
        <end position="97"/>
    </location>
</feature>
<dbReference type="Proteomes" id="UP000479710">
    <property type="component" value="Unassembled WGS sequence"/>
</dbReference>
<comment type="caution">
    <text evidence="2">The sequence shown here is derived from an EMBL/GenBank/DDBJ whole genome shotgun (WGS) entry which is preliminary data.</text>
</comment>
<evidence type="ECO:0000313" key="3">
    <source>
        <dbReference type="Proteomes" id="UP000479710"/>
    </source>
</evidence>
<dbReference type="EMBL" id="SPHZ02000007">
    <property type="protein sequence ID" value="KAF0908511.1"/>
    <property type="molecule type" value="Genomic_DNA"/>
</dbReference>
<dbReference type="AlphaFoldDB" id="A0A6G1D7W2"/>
<gene>
    <name evidence="2" type="ORF">E2562_025873</name>
</gene>
<name>A0A6G1D7W2_9ORYZ</name>
<proteinExistence type="predicted"/>
<protein>
    <submittedName>
        <fullName evidence="2">Uncharacterized protein</fullName>
    </submittedName>
</protein>
<reference evidence="2 3" key="1">
    <citation type="submission" date="2019-11" db="EMBL/GenBank/DDBJ databases">
        <title>Whole genome sequence of Oryza granulata.</title>
        <authorList>
            <person name="Li W."/>
        </authorList>
    </citation>
    <scope>NUCLEOTIDE SEQUENCE [LARGE SCALE GENOMIC DNA]</scope>
    <source>
        <strain evidence="3">cv. Menghai</strain>
        <tissue evidence="2">Leaf</tissue>
    </source>
</reference>
<accession>A0A6G1D7W2</accession>
<evidence type="ECO:0000313" key="2">
    <source>
        <dbReference type="EMBL" id="KAF0908511.1"/>
    </source>
</evidence>
<feature type="compositionally biased region" description="Basic and acidic residues" evidence="1">
    <location>
        <begin position="58"/>
        <end position="68"/>
    </location>
</feature>
<evidence type="ECO:0000256" key="1">
    <source>
        <dbReference type="SAM" id="MobiDB-lite"/>
    </source>
</evidence>
<keyword evidence="3" id="KW-1185">Reference proteome</keyword>